<dbReference type="SUPFAM" id="SSF52540">
    <property type="entry name" value="P-loop containing nucleoside triphosphate hydrolases"/>
    <property type="match status" value="1"/>
</dbReference>
<evidence type="ECO:0000256" key="1">
    <source>
        <dbReference type="SAM" id="Phobius"/>
    </source>
</evidence>
<keyword evidence="1" id="KW-0472">Membrane</keyword>
<dbReference type="RefSeq" id="WP_378958405.1">
    <property type="nucleotide sequence ID" value="NZ_JBHRXC010000001.1"/>
</dbReference>
<dbReference type="InterPro" id="IPR050445">
    <property type="entry name" value="Bact_polysacc_biosynth/exp"/>
</dbReference>
<evidence type="ECO:0000313" key="3">
    <source>
        <dbReference type="Proteomes" id="UP001595792"/>
    </source>
</evidence>
<keyword evidence="1" id="KW-0812">Transmembrane</keyword>
<dbReference type="InterPro" id="IPR027417">
    <property type="entry name" value="P-loop_NTPase"/>
</dbReference>
<dbReference type="Gene3D" id="3.40.50.300">
    <property type="entry name" value="P-loop containing nucleotide triphosphate hydrolases"/>
    <property type="match status" value="1"/>
</dbReference>
<accession>A0ABV8NDN9</accession>
<reference evidence="3" key="1">
    <citation type="journal article" date="2019" name="Int. J. Syst. Evol. Microbiol.">
        <title>The Global Catalogue of Microorganisms (GCM) 10K type strain sequencing project: providing services to taxonomists for standard genome sequencing and annotation.</title>
        <authorList>
            <consortium name="The Broad Institute Genomics Platform"/>
            <consortium name="The Broad Institute Genome Sequencing Center for Infectious Disease"/>
            <person name="Wu L."/>
            <person name="Ma J."/>
        </authorList>
    </citation>
    <scope>NUCLEOTIDE SEQUENCE [LARGE SCALE GENOMIC DNA]</scope>
    <source>
        <strain evidence="3">CCM 8689</strain>
    </source>
</reference>
<dbReference type="PANTHER" id="PTHR32309:SF13">
    <property type="entry name" value="FERRIC ENTEROBACTIN TRANSPORT PROTEIN FEPE"/>
    <property type="match status" value="1"/>
</dbReference>
<dbReference type="PANTHER" id="PTHR32309">
    <property type="entry name" value="TYROSINE-PROTEIN KINASE"/>
    <property type="match status" value="1"/>
</dbReference>
<sequence>MDIKSFLKLVKKYKWVLILVPIIAVIITYFLVQNLPKQYSSEVQISTGLLDPSKKVISNENTDFFQINQQFSNIMEKFKMKKIINILSYNLILHDLEQPKSAFRKYSDKIDSLNAQQKQEVINLFREKLATKSVLTLADNNGKYKLYDIVESMGYGETGLKKEIDISHSDNSDFINIEYTSPNPNLSAYLVNTLASEFIVNYSSDVSNNQNKSIGLLDSVLKKKEIAMNAKNGSLSTFKRNKGVLNLNEQSATVYAQITQYEGQRADALRQIQSTQGAINTIQSKLSGSDPNINGSSRADNREIVSLKREREAANNAFIENGFRASDQRKVDSLTRIIQSKSNQNSDENVYDPRTSKQTLSAQKTQLEIAQQTAKSSIRSIDNELASLRAKYSSMVPYDADIQNYEREADLATKEYMTALDQYTQSRNNQAMGLRLQIEQVGLPGNPEPSKKVLYLAGSGMGSFFVCLGYIFFVFMLDHKIKSSSQLAHATKSNTVGVLNKIDGNERSIREIWNDKTGNTNYEIYRDMLRSLRFEITEKMDADSSKILGITSLLAEEGKTFIAYSLAYAFAMTGKKVLLIADELPVVKAESKALATSQNFQTFLIKKEIHTEDLITIMNKSTARESLLEMQSIKSLKAGFDVLREEFDIIIVDVNSLHDINIAKEWLLFTEKNIAIFEYGKVLADNDKEFVDYIKKLPGFLGWVLNKTIITAN</sequence>
<feature type="transmembrane region" description="Helical" evidence="1">
    <location>
        <begin position="12"/>
        <end position="32"/>
    </location>
</feature>
<evidence type="ECO:0000313" key="2">
    <source>
        <dbReference type="EMBL" id="MFC4195090.1"/>
    </source>
</evidence>
<comment type="caution">
    <text evidence="2">The sequence shown here is derived from an EMBL/GenBank/DDBJ whole genome shotgun (WGS) entry which is preliminary data.</text>
</comment>
<dbReference type="Proteomes" id="UP001595792">
    <property type="component" value="Unassembled WGS sequence"/>
</dbReference>
<feature type="transmembrane region" description="Helical" evidence="1">
    <location>
        <begin position="453"/>
        <end position="477"/>
    </location>
</feature>
<proteinExistence type="predicted"/>
<protein>
    <submittedName>
        <fullName evidence="2">Exopolysaccharide transport family protein</fullName>
    </submittedName>
</protein>
<gene>
    <name evidence="2" type="ORF">ACFOUY_00075</name>
</gene>
<organism evidence="2 3">
    <name type="scientific">Pedobacter jamesrossensis</name>
    <dbReference type="NCBI Taxonomy" id="1908238"/>
    <lineage>
        <taxon>Bacteria</taxon>
        <taxon>Pseudomonadati</taxon>
        <taxon>Bacteroidota</taxon>
        <taxon>Sphingobacteriia</taxon>
        <taxon>Sphingobacteriales</taxon>
        <taxon>Sphingobacteriaceae</taxon>
        <taxon>Pedobacter</taxon>
    </lineage>
</organism>
<keyword evidence="1" id="KW-1133">Transmembrane helix</keyword>
<name>A0ABV8NDN9_9SPHI</name>
<dbReference type="EMBL" id="JBHSBY010000003">
    <property type="protein sequence ID" value="MFC4195090.1"/>
    <property type="molecule type" value="Genomic_DNA"/>
</dbReference>
<keyword evidence="3" id="KW-1185">Reference proteome</keyword>